<name>A0ABQ5IGM6_9ASTR</name>
<protein>
    <submittedName>
        <fullName evidence="1">Uncharacterized protein</fullName>
    </submittedName>
</protein>
<keyword evidence="2" id="KW-1185">Reference proteome</keyword>
<accession>A0ABQ5IGM6</accession>
<proteinExistence type="predicted"/>
<dbReference type="EMBL" id="BQNB010020710">
    <property type="protein sequence ID" value="GJT98809.1"/>
    <property type="molecule type" value="Genomic_DNA"/>
</dbReference>
<organism evidence="1 2">
    <name type="scientific">Tanacetum coccineum</name>
    <dbReference type="NCBI Taxonomy" id="301880"/>
    <lineage>
        <taxon>Eukaryota</taxon>
        <taxon>Viridiplantae</taxon>
        <taxon>Streptophyta</taxon>
        <taxon>Embryophyta</taxon>
        <taxon>Tracheophyta</taxon>
        <taxon>Spermatophyta</taxon>
        <taxon>Magnoliopsida</taxon>
        <taxon>eudicotyledons</taxon>
        <taxon>Gunneridae</taxon>
        <taxon>Pentapetalae</taxon>
        <taxon>asterids</taxon>
        <taxon>campanulids</taxon>
        <taxon>Asterales</taxon>
        <taxon>Asteraceae</taxon>
        <taxon>Asteroideae</taxon>
        <taxon>Anthemideae</taxon>
        <taxon>Anthemidinae</taxon>
        <taxon>Tanacetum</taxon>
    </lineage>
</organism>
<reference evidence="1" key="1">
    <citation type="journal article" date="2022" name="Int. J. Mol. Sci.">
        <title>Draft Genome of Tanacetum Coccineum: Genomic Comparison of Closely Related Tanacetum-Family Plants.</title>
        <authorList>
            <person name="Yamashiro T."/>
            <person name="Shiraishi A."/>
            <person name="Nakayama K."/>
            <person name="Satake H."/>
        </authorList>
    </citation>
    <scope>NUCLEOTIDE SEQUENCE</scope>
</reference>
<reference evidence="1" key="2">
    <citation type="submission" date="2022-01" db="EMBL/GenBank/DDBJ databases">
        <authorList>
            <person name="Yamashiro T."/>
            <person name="Shiraishi A."/>
            <person name="Satake H."/>
            <person name="Nakayama K."/>
        </authorList>
    </citation>
    <scope>NUCLEOTIDE SEQUENCE</scope>
</reference>
<comment type="caution">
    <text evidence="1">The sequence shown here is derived from an EMBL/GenBank/DDBJ whole genome shotgun (WGS) entry which is preliminary data.</text>
</comment>
<sequence length="119" mass="13394">MINMDKSHSLSIPIAVRSLDVEKYPFRHSKDDEDILGPEQDIAHVPRGGIGMRSSKYFDIFKMQDIGLTLIESVLKSLVGLKTVMYFPQHEWSSLLLSTLIGSSHHSLISDEVITVLNK</sequence>
<evidence type="ECO:0000313" key="1">
    <source>
        <dbReference type="EMBL" id="GJT98809.1"/>
    </source>
</evidence>
<evidence type="ECO:0000313" key="2">
    <source>
        <dbReference type="Proteomes" id="UP001151760"/>
    </source>
</evidence>
<dbReference type="Proteomes" id="UP001151760">
    <property type="component" value="Unassembled WGS sequence"/>
</dbReference>
<gene>
    <name evidence="1" type="ORF">Tco_1094327</name>
</gene>